<evidence type="ECO:0000256" key="1">
    <source>
        <dbReference type="SAM" id="Coils"/>
    </source>
</evidence>
<dbReference type="Pfam" id="PF00656">
    <property type="entry name" value="Peptidase_C14"/>
    <property type="match status" value="1"/>
</dbReference>
<dbReference type="Proteomes" id="UP000618445">
    <property type="component" value="Unassembled WGS sequence"/>
</dbReference>
<feature type="domain" description="Effector-associated" evidence="3">
    <location>
        <begin position="303"/>
        <end position="364"/>
    </location>
</feature>
<reference evidence="4 5" key="1">
    <citation type="journal article" date="2020" name="ISME J.">
        <title>Comparative genomics reveals insights into cyanobacterial evolution and habitat adaptation.</title>
        <authorList>
            <person name="Chen M.Y."/>
            <person name="Teng W.K."/>
            <person name="Zhao L."/>
            <person name="Hu C.X."/>
            <person name="Zhou Y.K."/>
            <person name="Han B.P."/>
            <person name="Song L.R."/>
            <person name="Shu W.S."/>
        </authorList>
    </citation>
    <scope>NUCLEOTIDE SEQUENCE [LARGE SCALE GENOMIC DNA]</scope>
    <source>
        <strain evidence="4 5">FACHB-1050</strain>
    </source>
</reference>
<keyword evidence="5" id="KW-1185">Reference proteome</keyword>
<evidence type="ECO:0000313" key="5">
    <source>
        <dbReference type="Proteomes" id="UP000618445"/>
    </source>
</evidence>
<evidence type="ECO:0000259" key="3">
    <source>
        <dbReference type="Pfam" id="PF19962"/>
    </source>
</evidence>
<dbReference type="EMBL" id="JACJQY010000017">
    <property type="protein sequence ID" value="MBD2317569.1"/>
    <property type="molecule type" value="Genomic_DNA"/>
</dbReference>
<name>A0ABR8CAJ7_9CYAN</name>
<keyword evidence="1" id="KW-0175">Coiled coil</keyword>
<dbReference type="Pfam" id="PF19962">
    <property type="entry name" value="EAD9"/>
    <property type="match status" value="1"/>
</dbReference>
<dbReference type="Gene3D" id="3.40.50.1460">
    <property type="match status" value="1"/>
</dbReference>
<feature type="coiled-coil region" evidence="1">
    <location>
        <begin position="303"/>
        <end position="363"/>
    </location>
</feature>
<dbReference type="RefSeq" id="WP_190578406.1">
    <property type="nucleotide sequence ID" value="NZ_CAWPQU010000009.1"/>
</dbReference>
<evidence type="ECO:0000313" key="4">
    <source>
        <dbReference type="EMBL" id="MBD2317569.1"/>
    </source>
</evidence>
<comment type="caution">
    <text evidence="4">The sequence shown here is derived from an EMBL/GenBank/DDBJ whole genome shotgun (WGS) entry which is preliminary data.</text>
</comment>
<protein>
    <submittedName>
        <fullName evidence="4">Caspase family protein</fullName>
    </submittedName>
</protein>
<dbReference type="InterPro" id="IPR029030">
    <property type="entry name" value="Caspase-like_dom_sf"/>
</dbReference>
<dbReference type="SUPFAM" id="SSF52129">
    <property type="entry name" value="Caspase-like"/>
    <property type="match status" value="1"/>
</dbReference>
<proteinExistence type="predicted"/>
<accession>A0ABR8CAJ7</accession>
<dbReference type="InterPro" id="IPR045438">
    <property type="entry name" value="EAD9"/>
</dbReference>
<sequence>MQRRALVVGVSQYNKVSLGNYASFANNANAIADILEPTFKVKRLPEAIDGDRVCVGKGSMPCDRLQNEISDLFKATDLDTVLFYFSGHGVRGRQPYPKTYLATSESEVLDDGYRKSIEIDLLKQLLRDCPAREQIVWLDCCYGCDLADFREICDRNDGKTRFIITASRSQDPAYQEIAGEMGVFTRVLVEALARSSATARRITCAAIEDAVRENLQSLQYPQMPQFYRTPNKIIEFWERRVLTQDPQDAIKNKKSEENNPRIIQKALENVSAGGNINVQINQNIGDRAERRDKPFGENKPISNSVKQLRIEMLQKNIRSLQEDYQAVYSQLDYTSSELDRVRLKRQIANIEKEMEEKDQELNALLG</sequence>
<dbReference type="InterPro" id="IPR011600">
    <property type="entry name" value="Pept_C14_caspase"/>
</dbReference>
<feature type="domain" description="Peptidase C14 caspase" evidence="2">
    <location>
        <begin position="3"/>
        <end position="231"/>
    </location>
</feature>
<organism evidence="4 5">
    <name type="scientific">Phormidium tenue FACHB-1050</name>
    <dbReference type="NCBI Taxonomy" id="2692857"/>
    <lineage>
        <taxon>Bacteria</taxon>
        <taxon>Bacillati</taxon>
        <taxon>Cyanobacteriota</taxon>
        <taxon>Cyanophyceae</taxon>
        <taxon>Oscillatoriophycideae</taxon>
        <taxon>Oscillatoriales</taxon>
        <taxon>Oscillatoriaceae</taxon>
        <taxon>Phormidium</taxon>
    </lineage>
</organism>
<gene>
    <name evidence="4" type="ORF">H6G05_12020</name>
</gene>
<evidence type="ECO:0000259" key="2">
    <source>
        <dbReference type="Pfam" id="PF00656"/>
    </source>
</evidence>